<keyword evidence="3" id="KW-1185">Reference proteome</keyword>
<proteinExistence type="predicted"/>
<evidence type="ECO:0000313" key="3">
    <source>
        <dbReference type="Proteomes" id="UP001281410"/>
    </source>
</evidence>
<accession>A0AAE0B6H5</accession>
<sequence length="120" mass="13800">MSIGQSEILVSHLQFADDTILFIEPKLHYLDNLRRILRCFEMASGLKTNFSKSSITKVGKKERLMANWDIALRCKSVPLPINYLGLPLGGNLNSLKLWNTVIEKIENRLTPWKRRFLSKG</sequence>
<dbReference type="InterPro" id="IPR000477">
    <property type="entry name" value="RT_dom"/>
</dbReference>
<feature type="domain" description="Reverse transcriptase" evidence="1">
    <location>
        <begin position="1"/>
        <end position="88"/>
    </location>
</feature>
<reference evidence="2" key="1">
    <citation type="journal article" date="2023" name="Plant J.">
        <title>Genome sequences and population genomics provide insights into the demographic history, inbreeding, and mutation load of two 'living fossil' tree species of Dipteronia.</title>
        <authorList>
            <person name="Feng Y."/>
            <person name="Comes H.P."/>
            <person name="Chen J."/>
            <person name="Zhu S."/>
            <person name="Lu R."/>
            <person name="Zhang X."/>
            <person name="Li P."/>
            <person name="Qiu J."/>
            <person name="Olsen K.M."/>
            <person name="Qiu Y."/>
        </authorList>
    </citation>
    <scope>NUCLEOTIDE SEQUENCE</scope>
    <source>
        <strain evidence="2">NBL</strain>
    </source>
</reference>
<evidence type="ECO:0000313" key="2">
    <source>
        <dbReference type="EMBL" id="KAK3230159.1"/>
    </source>
</evidence>
<dbReference type="Proteomes" id="UP001281410">
    <property type="component" value="Unassembled WGS sequence"/>
</dbReference>
<protein>
    <recommendedName>
        <fullName evidence="1">Reverse transcriptase domain-containing protein</fullName>
    </recommendedName>
</protein>
<dbReference type="PANTHER" id="PTHR33116">
    <property type="entry name" value="REVERSE TRANSCRIPTASE ZINC-BINDING DOMAIN-CONTAINING PROTEIN-RELATED-RELATED"/>
    <property type="match status" value="1"/>
</dbReference>
<dbReference type="AlphaFoldDB" id="A0AAE0B6H5"/>
<dbReference type="PANTHER" id="PTHR33116:SF75">
    <property type="entry name" value="RIBONUCLEASE H PROTEIN"/>
    <property type="match status" value="1"/>
</dbReference>
<comment type="caution">
    <text evidence="2">The sequence shown here is derived from an EMBL/GenBank/DDBJ whole genome shotgun (WGS) entry which is preliminary data.</text>
</comment>
<evidence type="ECO:0000259" key="1">
    <source>
        <dbReference type="PROSITE" id="PS50878"/>
    </source>
</evidence>
<organism evidence="2 3">
    <name type="scientific">Dipteronia sinensis</name>
    <dbReference type="NCBI Taxonomy" id="43782"/>
    <lineage>
        <taxon>Eukaryota</taxon>
        <taxon>Viridiplantae</taxon>
        <taxon>Streptophyta</taxon>
        <taxon>Embryophyta</taxon>
        <taxon>Tracheophyta</taxon>
        <taxon>Spermatophyta</taxon>
        <taxon>Magnoliopsida</taxon>
        <taxon>eudicotyledons</taxon>
        <taxon>Gunneridae</taxon>
        <taxon>Pentapetalae</taxon>
        <taxon>rosids</taxon>
        <taxon>malvids</taxon>
        <taxon>Sapindales</taxon>
        <taxon>Sapindaceae</taxon>
        <taxon>Hippocastanoideae</taxon>
        <taxon>Acereae</taxon>
        <taxon>Dipteronia</taxon>
    </lineage>
</organism>
<feature type="non-terminal residue" evidence="2">
    <location>
        <position position="120"/>
    </location>
</feature>
<dbReference type="PROSITE" id="PS50878">
    <property type="entry name" value="RT_POL"/>
    <property type="match status" value="1"/>
</dbReference>
<gene>
    <name evidence="2" type="ORF">Dsin_002040</name>
</gene>
<dbReference type="EMBL" id="JANJYJ010000001">
    <property type="protein sequence ID" value="KAK3230159.1"/>
    <property type="molecule type" value="Genomic_DNA"/>
</dbReference>
<name>A0AAE0B6H5_9ROSI</name>